<dbReference type="InterPro" id="IPR027413">
    <property type="entry name" value="GROEL-like_equatorial_sf"/>
</dbReference>
<organism evidence="1 2">
    <name type="scientific">Rickenella mellea</name>
    <dbReference type="NCBI Taxonomy" id="50990"/>
    <lineage>
        <taxon>Eukaryota</taxon>
        <taxon>Fungi</taxon>
        <taxon>Dikarya</taxon>
        <taxon>Basidiomycota</taxon>
        <taxon>Agaricomycotina</taxon>
        <taxon>Agaricomycetes</taxon>
        <taxon>Hymenochaetales</taxon>
        <taxon>Rickenellaceae</taxon>
        <taxon>Rickenella</taxon>
    </lineage>
</organism>
<reference evidence="1 2" key="1">
    <citation type="submission" date="2018-06" db="EMBL/GenBank/DDBJ databases">
        <title>A transcriptomic atlas of mushroom development highlights an independent origin of complex multicellularity.</title>
        <authorList>
            <consortium name="DOE Joint Genome Institute"/>
            <person name="Krizsan K."/>
            <person name="Almasi E."/>
            <person name="Merenyi Z."/>
            <person name="Sahu N."/>
            <person name="Viragh M."/>
            <person name="Koszo T."/>
            <person name="Mondo S."/>
            <person name="Kiss B."/>
            <person name="Balint B."/>
            <person name="Kues U."/>
            <person name="Barry K."/>
            <person name="Hegedus J.C."/>
            <person name="Henrissat B."/>
            <person name="Johnson J."/>
            <person name="Lipzen A."/>
            <person name="Ohm R."/>
            <person name="Nagy I."/>
            <person name="Pangilinan J."/>
            <person name="Yan J."/>
            <person name="Xiong Y."/>
            <person name="Grigoriev I.V."/>
            <person name="Hibbett D.S."/>
            <person name="Nagy L.G."/>
        </authorList>
    </citation>
    <scope>NUCLEOTIDE SEQUENCE [LARGE SCALE GENOMIC DNA]</scope>
    <source>
        <strain evidence="1 2">SZMC22713</strain>
    </source>
</reference>
<evidence type="ECO:0000313" key="2">
    <source>
        <dbReference type="Proteomes" id="UP000294933"/>
    </source>
</evidence>
<keyword evidence="2" id="KW-1185">Reference proteome</keyword>
<sequence>MHRVEGSSKISCAARCVFKQAHSRSGCPQEAQVFNEDCATILAGVDVLAKAVSVTLGPKGRVIKAFASLI</sequence>
<protein>
    <submittedName>
        <fullName evidence="1">Uncharacterized protein</fullName>
    </submittedName>
</protein>
<gene>
    <name evidence="1" type="ORF">BD410DRAFT_842922</name>
</gene>
<dbReference type="VEuPathDB" id="FungiDB:BD410DRAFT_842922"/>
<dbReference type="OrthoDB" id="1733909at2759"/>
<dbReference type="AlphaFoldDB" id="A0A4Y7PUU2"/>
<proteinExistence type="predicted"/>
<accession>A0A4Y7PUU2</accession>
<name>A0A4Y7PUU2_9AGAM</name>
<dbReference type="EMBL" id="ML170209">
    <property type="protein sequence ID" value="TDL18300.1"/>
    <property type="molecule type" value="Genomic_DNA"/>
</dbReference>
<dbReference type="Proteomes" id="UP000294933">
    <property type="component" value="Unassembled WGS sequence"/>
</dbReference>
<dbReference type="Gene3D" id="1.10.560.10">
    <property type="entry name" value="GroEL-like equatorial domain"/>
    <property type="match status" value="1"/>
</dbReference>
<evidence type="ECO:0000313" key="1">
    <source>
        <dbReference type="EMBL" id="TDL18300.1"/>
    </source>
</evidence>